<evidence type="ECO:0000256" key="10">
    <source>
        <dbReference type="SAM" id="Phobius"/>
    </source>
</evidence>
<keyword evidence="8 10" id="KW-0472">Membrane</keyword>
<dbReference type="AlphaFoldDB" id="A0A519BCJ6"/>
<organism evidence="12 13">
    <name type="scientific">Candidatus Acidulodesulfobacterium ferriphilum</name>
    <dbReference type="NCBI Taxonomy" id="2597223"/>
    <lineage>
        <taxon>Bacteria</taxon>
        <taxon>Deltaproteobacteria</taxon>
        <taxon>Candidatus Acidulodesulfobacterales</taxon>
        <taxon>Candidatus Acidulodesulfobacterium</taxon>
    </lineage>
</organism>
<feature type="transmembrane region" description="Helical" evidence="10">
    <location>
        <begin position="6"/>
        <end position="33"/>
    </location>
</feature>
<evidence type="ECO:0000256" key="5">
    <source>
        <dbReference type="ARBA" id="ARBA00022737"/>
    </source>
</evidence>
<evidence type="ECO:0000256" key="1">
    <source>
        <dbReference type="ARBA" id="ARBA00004651"/>
    </source>
</evidence>
<dbReference type="PROSITE" id="PS51371">
    <property type="entry name" value="CBS"/>
    <property type="match status" value="2"/>
</dbReference>
<evidence type="ECO:0000256" key="9">
    <source>
        <dbReference type="PROSITE-ProRule" id="PRU00703"/>
    </source>
</evidence>
<evidence type="ECO:0000313" key="13">
    <source>
        <dbReference type="Proteomes" id="UP000320813"/>
    </source>
</evidence>
<reference evidence="12 13" key="1">
    <citation type="submission" date="2019-01" db="EMBL/GenBank/DDBJ databases">
        <title>Insights into ecological role of a new deltaproteobacterial order Candidatus Sinidesulfobacterales (Sva0485) by metagenomics and metatranscriptomics.</title>
        <authorList>
            <person name="Tan S."/>
            <person name="Liu J."/>
            <person name="Fang Y."/>
            <person name="Hedlund B.P."/>
            <person name="Lian Z.H."/>
            <person name="Huang L.Y."/>
            <person name="Li J.T."/>
            <person name="Huang L.N."/>
            <person name="Li W.J."/>
            <person name="Jiang H.C."/>
            <person name="Dong H.L."/>
            <person name="Shu W.S."/>
        </authorList>
    </citation>
    <scope>NUCLEOTIDE SEQUENCE [LARGE SCALE GENOMIC DNA]</scope>
    <source>
        <strain evidence="12">AP3</strain>
    </source>
</reference>
<evidence type="ECO:0000259" key="11">
    <source>
        <dbReference type="PROSITE" id="PS51371"/>
    </source>
</evidence>
<accession>A0A519BCJ6</accession>
<keyword evidence="7 9" id="KW-0129">CBS domain</keyword>
<dbReference type="PANTHER" id="PTHR22777:SF32">
    <property type="entry name" value="UPF0053 INNER MEMBRANE PROTEIN YFJD"/>
    <property type="match status" value="1"/>
</dbReference>
<evidence type="ECO:0000256" key="2">
    <source>
        <dbReference type="ARBA" id="ARBA00006337"/>
    </source>
</evidence>
<dbReference type="InterPro" id="IPR002550">
    <property type="entry name" value="CNNM"/>
</dbReference>
<sequence length="323" mass="37228">MYLLSYLLFFILFIAISSIFSISESSVFSLTQADIDELNLKKKNKIIFLIRKSSIFLVIILIGNMTANVITASFGSIILTEYFHKIPEIYSIISISFTLIILAEIIPKIIALKKPVELSLIVSRIFYPAIFYAEILMDKIGIKGKQFQLKKDEAISNEELRMIIEIGKTEGEIKEKEYEFLKNFLKLSYLKAGNIMTKRDNVFGLDVNTPALTAVKLIEENHFSRMPVYFREKDNIIGILLAKNILSRMYNLGEEKRTLNSFLIKPYFIPSSKNALELFRELQRKKIHIAIVVNEYGKMTGIVTMEDLLEEIFGEIEDEYDVQ</sequence>
<dbReference type="InterPro" id="IPR000644">
    <property type="entry name" value="CBS_dom"/>
</dbReference>
<keyword evidence="6 10" id="KW-1133">Transmembrane helix</keyword>
<protein>
    <submittedName>
        <fullName evidence="12">DUF21 domain-containing protein</fullName>
    </submittedName>
</protein>
<dbReference type="InterPro" id="IPR044751">
    <property type="entry name" value="Ion_transp-like_CBS"/>
</dbReference>
<dbReference type="Pfam" id="PF00571">
    <property type="entry name" value="CBS"/>
    <property type="match status" value="2"/>
</dbReference>
<evidence type="ECO:0000313" key="12">
    <source>
        <dbReference type="EMBL" id="RZD15000.1"/>
    </source>
</evidence>
<feature type="transmembrane region" description="Helical" evidence="10">
    <location>
        <begin position="54"/>
        <end position="77"/>
    </location>
</feature>
<comment type="subcellular location">
    <subcellularLocation>
        <location evidence="1">Cell membrane</location>
        <topology evidence="1">Multi-pass membrane protein</topology>
    </subcellularLocation>
</comment>
<dbReference type="EMBL" id="SGBD01000001">
    <property type="protein sequence ID" value="RZD15000.1"/>
    <property type="molecule type" value="Genomic_DNA"/>
</dbReference>
<dbReference type="InterPro" id="IPR046342">
    <property type="entry name" value="CBS_dom_sf"/>
</dbReference>
<dbReference type="GO" id="GO:0005886">
    <property type="term" value="C:plasma membrane"/>
    <property type="evidence" value="ECO:0007669"/>
    <property type="project" value="UniProtKB-SubCell"/>
</dbReference>
<comment type="caution">
    <text evidence="12">The sequence shown here is derived from an EMBL/GenBank/DDBJ whole genome shotgun (WGS) entry which is preliminary data.</text>
</comment>
<name>A0A519BCJ6_9DELT</name>
<evidence type="ECO:0000256" key="3">
    <source>
        <dbReference type="ARBA" id="ARBA00022475"/>
    </source>
</evidence>
<dbReference type="FunFam" id="3.10.580.10:FF:000002">
    <property type="entry name" value="Magnesium/cobalt efflux protein CorC"/>
    <property type="match status" value="1"/>
</dbReference>
<evidence type="ECO:0000256" key="7">
    <source>
        <dbReference type="ARBA" id="ARBA00023122"/>
    </source>
</evidence>
<dbReference type="PANTHER" id="PTHR22777">
    <property type="entry name" value="HEMOLYSIN-RELATED"/>
    <property type="match status" value="1"/>
</dbReference>
<keyword evidence="5" id="KW-0677">Repeat</keyword>
<gene>
    <name evidence="12" type="ORF">EVJ47_01605</name>
</gene>
<keyword evidence="4 10" id="KW-0812">Transmembrane</keyword>
<evidence type="ECO:0000256" key="8">
    <source>
        <dbReference type="ARBA" id="ARBA00023136"/>
    </source>
</evidence>
<dbReference type="Proteomes" id="UP000320813">
    <property type="component" value="Unassembled WGS sequence"/>
</dbReference>
<feature type="transmembrane region" description="Helical" evidence="10">
    <location>
        <begin position="89"/>
        <end position="106"/>
    </location>
</feature>
<dbReference type="Gene3D" id="3.10.580.10">
    <property type="entry name" value="CBS-domain"/>
    <property type="match status" value="1"/>
</dbReference>
<feature type="domain" description="CBS" evidence="11">
    <location>
        <begin position="196"/>
        <end position="255"/>
    </location>
</feature>
<proteinExistence type="inferred from homology"/>
<evidence type="ECO:0000256" key="4">
    <source>
        <dbReference type="ARBA" id="ARBA00022692"/>
    </source>
</evidence>
<dbReference type="Pfam" id="PF01595">
    <property type="entry name" value="CNNM"/>
    <property type="match status" value="1"/>
</dbReference>
<feature type="domain" description="CBS" evidence="11">
    <location>
        <begin position="259"/>
        <end position="319"/>
    </location>
</feature>
<evidence type="ECO:0000256" key="6">
    <source>
        <dbReference type="ARBA" id="ARBA00022989"/>
    </source>
</evidence>
<keyword evidence="3" id="KW-1003">Cell membrane</keyword>
<comment type="similarity">
    <text evidence="2">Belongs to the UPF0053 family.</text>
</comment>
<dbReference type="CDD" id="cd04590">
    <property type="entry name" value="CBS_pair_CorC_HlyC_assoc"/>
    <property type="match status" value="1"/>
</dbReference>
<dbReference type="SUPFAM" id="SSF54631">
    <property type="entry name" value="CBS-domain pair"/>
    <property type="match status" value="1"/>
</dbReference>